<evidence type="ECO:0000256" key="4">
    <source>
        <dbReference type="ARBA" id="ARBA00022692"/>
    </source>
</evidence>
<dbReference type="GO" id="GO:0005886">
    <property type="term" value="C:plasma membrane"/>
    <property type="evidence" value="ECO:0007669"/>
    <property type="project" value="UniProtKB-SubCell"/>
</dbReference>
<comment type="subcellular location">
    <subcellularLocation>
        <location evidence="8">Cell inner membrane</location>
        <topology evidence="8">Single-pass type II membrane protein</topology>
    </subcellularLocation>
    <subcellularLocation>
        <location evidence="1">Cell membrane</location>
        <topology evidence="1">Single-pass type II membrane protein</topology>
    </subcellularLocation>
    <text evidence="8">Localizes to the division septum where it forms a ring structure.</text>
</comment>
<reference evidence="11" key="1">
    <citation type="submission" date="2020-02" db="EMBL/GenBank/DDBJ databases">
        <authorList>
            <person name="Chen W.-M."/>
        </authorList>
    </citation>
    <scope>NUCLEOTIDE SEQUENCE</scope>
    <source>
        <strain evidence="11">NBD-18</strain>
    </source>
</reference>
<keyword evidence="7 8" id="KW-0131">Cell cycle</keyword>
<dbReference type="AlphaFoldDB" id="A0A6B2R001"/>
<keyword evidence="2 8" id="KW-1003">Cell membrane</keyword>
<dbReference type="EMBL" id="JAAGRN010000004">
    <property type="protein sequence ID" value="NDY82894.1"/>
    <property type="molecule type" value="Genomic_DNA"/>
</dbReference>
<dbReference type="HAMAP" id="MF_00910">
    <property type="entry name" value="FtsL"/>
    <property type="match status" value="1"/>
</dbReference>
<dbReference type="RefSeq" id="WP_163653024.1">
    <property type="nucleotide sequence ID" value="NZ_JAAGRN010000004.1"/>
</dbReference>
<dbReference type="InterPro" id="IPR011922">
    <property type="entry name" value="Cell_div_FtsL"/>
</dbReference>
<comment type="subunit">
    <text evidence="8">Part of a complex composed of FtsB, FtsL and FtsQ.</text>
</comment>
<feature type="signal peptide" evidence="10">
    <location>
        <begin position="1"/>
        <end position="22"/>
    </location>
</feature>
<feature type="chain" id="PRO_5025329197" description="Cell division protein FtsL" evidence="10">
    <location>
        <begin position="23"/>
        <end position="102"/>
    </location>
</feature>
<evidence type="ECO:0000313" key="11">
    <source>
        <dbReference type="EMBL" id="NDY82894.1"/>
    </source>
</evidence>
<comment type="function">
    <text evidence="8">Essential cell division protein. May link together the upstream cell division proteins, which are predominantly cytoplasmic, with the downstream cell division proteins, which are predominantly periplasmic.</text>
</comment>
<dbReference type="GO" id="GO:0043093">
    <property type="term" value="P:FtsZ-dependent cytokinesis"/>
    <property type="evidence" value="ECO:0007669"/>
    <property type="project" value="UniProtKB-UniRule"/>
</dbReference>
<evidence type="ECO:0000256" key="2">
    <source>
        <dbReference type="ARBA" id="ARBA00022475"/>
    </source>
</evidence>
<dbReference type="NCBIfam" id="TIGR02209">
    <property type="entry name" value="ftsL_broad"/>
    <property type="match status" value="1"/>
</dbReference>
<keyword evidence="6 8" id="KW-0472">Membrane</keyword>
<evidence type="ECO:0000256" key="6">
    <source>
        <dbReference type="ARBA" id="ARBA00023136"/>
    </source>
</evidence>
<sequence>MGRLCFLVATLLMMSSISLVTARYQARQLYVELNRARESSRQLEITWRQLQLDRAEQARNAQVDKLAREKLKMISIAPEKTIYIHQSALQQNASGKSSGGSR</sequence>
<dbReference type="PANTHER" id="PTHR37479:SF1">
    <property type="entry name" value="CELL DIVISION PROTEIN FTSL"/>
    <property type="match status" value="1"/>
</dbReference>
<protein>
    <recommendedName>
        <fullName evidence="8 9">Cell division protein FtsL</fullName>
    </recommendedName>
</protein>
<keyword evidence="5 8" id="KW-1133">Transmembrane helix</keyword>
<dbReference type="GO" id="GO:0032153">
    <property type="term" value="C:cell division site"/>
    <property type="evidence" value="ECO:0007669"/>
    <property type="project" value="UniProtKB-UniRule"/>
</dbReference>
<evidence type="ECO:0000256" key="1">
    <source>
        <dbReference type="ARBA" id="ARBA00004401"/>
    </source>
</evidence>
<evidence type="ECO:0000256" key="3">
    <source>
        <dbReference type="ARBA" id="ARBA00022618"/>
    </source>
</evidence>
<dbReference type="Pfam" id="PF04999">
    <property type="entry name" value="FtsL"/>
    <property type="match status" value="1"/>
</dbReference>
<evidence type="ECO:0000256" key="9">
    <source>
        <dbReference type="NCBIfam" id="TIGR02209"/>
    </source>
</evidence>
<comment type="caution">
    <text evidence="11">The sequence shown here is derived from an EMBL/GenBank/DDBJ whole genome shotgun (WGS) entry which is preliminary data.</text>
</comment>
<evidence type="ECO:0000256" key="10">
    <source>
        <dbReference type="SAM" id="SignalP"/>
    </source>
</evidence>
<keyword evidence="8" id="KW-0997">Cell inner membrane</keyword>
<gene>
    <name evidence="8 11" type="primary">ftsL</name>
    <name evidence="11" type="ORF">G3I67_06585</name>
</gene>
<keyword evidence="3 8" id="KW-0132">Cell division</keyword>
<organism evidence="11">
    <name type="scientific">Sheuella amnicola</name>
    <dbReference type="NCBI Taxonomy" id="2707330"/>
    <lineage>
        <taxon>Bacteria</taxon>
        <taxon>Pseudomonadati</taxon>
        <taxon>Pseudomonadota</taxon>
        <taxon>Betaproteobacteria</taxon>
        <taxon>Burkholderiales</taxon>
        <taxon>Alcaligenaceae</taxon>
        <taxon>Sheuella</taxon>
    </lineage>
</organism>
<keyword evidence="4 8" id="KW-0812">Transmembrane</keyword>
<keyword evidence="10" id="KW-0732">Signal</keyword>
<evidence type="ECO:0000256" key="8">
    <source>
        <dbReference type="HAMAP-Rule" id="MF_00910"/>
    </source>
</evidence>
<dbReference type="PANTHER" id="PTHR37479">
    <property type="entry name" value="CELL DIVISION PROTEIN FTSL"/>
    <property type="match status" value="1"/>
</dbReference>
<evidence type="ECO:0000256" key="7">
    <source>
        <dbReference type="ARBA" id="ARBA00023306"/>
    </source>
</evidence>
<accession>A0A6B2R001</accession>
<name>A0A6B2R001_9BURK</name>
<comment type="similarity">
    <text evidence="8">Belongs to the FtsL family.</text>
</comment>
<proteinExistence type="inferred from homology"/>
<evidence type="ECO:0000256" key="5">
    <source>
        <dbReference type="ARBA" id="ARBA00022989"/>
    </source>
</evidence>